<keyword evidence="2" id="KW-1133">Transmembrane helix</keyword>
<evidence type="ECO:0000313" key="4">
    <source>
        <dbReference type="Proteomes" id="UP000199534"/>
    </source>
</evidence>
<reference evidence="3 4" key="1">
    <citation type="submission" date="2016-10" db="EMBL/GenBank/DDBJ databases">
        <authorList>
            <person name="de Groot N.N."/>
        </authorList>
    </citation>
    <scope>NUCLEOTIDE SEQUENCE [LARGE SCALE GENOMIC DNA]</scope>
    <source>
        <strain evidence="3 4">DSM 21019</strain>
    </source>
</reference>
<feature type="compositionally biased region" description="Basic residues" evidence="1">
    <location>
        <begin position="82"/>
        <end position="93"/>
    </location>
</feature>
<keyword evidence="2" id="KW-0472">Membrane</keyword>
<dbReference type="OrthoDB" id="1099872at2"/>
<gene>
    <name evidence="3" type="ORF">SAMN04490243_0936</name>
</gene>
<feature type="region of interest" description="Disordered" evidence="1">
    <location>
        <begin position="77"/>
        <end position="97"/>
    </location>
</feature>
<feature type="transmembrane region" description="Helical" evidence="2">
    <location>
        <begin position="58"/>
        <end position="77"/>
    </location>
</feature>
<evidence type="ECO:0000313" key="3">
    <source>
        <dbReference type="EMBL" id="SFR35093.1"/>
    </source>
</evidence>
<proteinExistence type="predicted"/>
<organism evidence="3 4">
    <name type="scientific">Robiginitalea myxolifaciens</name>
    <dbReference type="NCBI Taxonomy" id="400055"/>
    <lineage>
        <taxon>Bacteria</taxon>
        <taxon>Pseudomonadati</taxon>
        <taxon>Bacteroidota</taxon>
        <taxon>Flavobacteriia</taxon>
        <taxon>Flavobacteriales</taxon>
        <taxon>Flavobacteriaceae</taxon>
        <taxon>Robiginitalea</taxon>
    </lineage>
</organism>
<dbReference type="Proteomes" id="UP000199534">
    <property type="component" value="Unassembled WGS sequence"/>
</dbReference>
<keyword evidence="2" id="KW-0812">Transmembrane</keyword>
<dbReference type="AlphaFoldDB" id="A0A1I6FYT1"/>
<dbReference type="RefSeq" id="WP_092981045.1">
    <property type="nucleotide sequence ID" value="NZ_FOYQ01000001.1"/>
</dbReference>
<accession>A0A1I6FYT1</accession>
<evidence type="ECO:0000256" key="2">
    <source>
        <dbReference type="SAM" id="Phobius"/>
    </source>
</evidence>
<feature type="transmembrane region" description="Helical" evidence="2">
    <location>
        <begin position="21"/>
        <end position="46"/>
    </location>
</feature>
<protein>
    <submittedName>
        <fullName evidence="3">Uncharacterized protein</fullName>
    </submittedName>
</protein>
<evidence type="ECO:0000256" key="1">
    <source>
        <dbReference type="SAM" id="MobiDB-lite"/>
    </source>
</evidence>
<sequence length="144" mass="16783">MAYERHVERKVEGVVRSVFKGIFIGILIVAVLFLVAYLFMLLWNWLMPDLFGLGTLTYWKAFGLLILAKIVFGFGGGGHDKKGGKHRSRKKQWKERGARFSRWNCDEAGKDSWEHYDRFWSEEGEKAFEAYVEKIKAQESNEDN</sequence>
<keyword evidence="4" id="KW-1185">Reference proteome</keyword>
<name>A0A1I6FYT1_9FLAO</name>
<dbReference type="STRING" id="400055.SAMN04490243_0936"/>
<dbReference type="EMBL" id="FOYQ01000001">
    <property type="protein sequence ID" value="SFR35093.1"/>
    <property type="molecule type" value="Genomic_DNA"/>
</dbReference>